<accession>A0A0Q9ZFP9</accession>
<organism evidence="1 2">
    <name type="scientific">Salegentibacter mishustinae</name>
    <dbReference type="NCBI Taxonomy" id="270918"/>
    <lineage>
        <taxon>Bacteria</taxon>
        <taxon>Pseudomonadati</taxon>
        <taxon>Bacteroidota</taxon>
        <taxon>Flavobacteriia</taxon>
        <taxon>Flavobacteriales</taxon>
        <taxon>Flavobacteriaceae</taxon>
        <taxon>Salegentibacter</taxon>
    </lineage>
</organism>
<reference evidence="1" key="1">
    <citation type="submission" date="2015-10" db="EMBL/GenBank/DDBJ databases">
        <title>Draft genome sequence of Salegentibacter mishustinae KCTC 12263.</title>
        <authorList>
            <person name="Lin W."/>
            <person name="Zheng Q."/>
        </authorList>
    </citation>
    <scope>NUCLEOTIDE SEQUENCE [LARGE SCALE GENOMIC DNA]</scope>
    <source>
        <strain evidence="1">KCTC 12263</strain>
    </source>
</reference>
<dbReference type="SUPFAM" id="SSF53756">
    <property type="entry name" value="UDP-Glycosyltransferase/glycogen phosphorylase"/>
    <property type="match status" value="1"/>
</dbReference>
<dbReference type="AlphaFoldDB" id="A0A0Q9ZFP9"/>
<comment type="caution">
    <text evidence="1">The sequence shown here is derived from an EMBL/GenBank/DDBJ whole genome shotgun (WGS) entry which is preliminary data.</text>
</comment>
<dbReference type="STRING" id="270918.APR42_06495"/>
<name>A0A0Q9ZFP9_9FLAO</name>
<proteinExistence type="predicted"/>
<evidence type="ECO:0000313" key="2">
    <source>
        <dbReference type="Proteomes" id="UP000051643"/>
    </source>
</evidence>
<dbReference type="EMBL" id="LKTP01000023">
    <property type="protein sequence ID" value="KRG28426.1"/>
    <property type="molecule type" value="Genomic_DNA"/>
</dbReference>
<dbReference type="RefSeq" id="WP_057482096.1">
    <property type="nucleotide sequence ID" value="NZ_BMWR01000001.1"/>
</dbReference>
<keyword evidence="2" id="KW-1185">Reference proteome</keyword>
<protein>
    <submittedName>
        <fullName evidence="1">Uncharacterized protein</fullName>
    </submittedName>
</protein>
<evidence type="ECO:0000313" key="1">
    <source>
        <dbReference type="EMBL" id="KRG28426.1"/>
    </source>
</evidence>
<gene>
    <name evidence="1" type="ORF">APR42_06495</name>
</gene>
<sequence length="487" mass="57909">MSNKEIKKYILELEQRYPVNQWQIQGVDVWPHIRIKLYFLLLNLDTDKPEINNSYSAKNKKHLAIRRLIKIPGAIMKALFGLHQFYKKLKPKKILFFGSHFHRTRHEGVYFNRFFDPMIEEYQLQDEVYIIEFEKLFDKNFNQKAILPLHQYLDQYKLLNKLNELFSQPVKENIELKDYKAFYEELSNDFPGAKNLNISIQALTRWARKINHTKGFFSRLFKKTKPEKIIFLSYYGYDDLAAALLAAHELGVKTIDFQHGPQTNVHMAYTAWNKHPDRPYNIMPLEYWTWDQRSRDNIEEWARKTGFIEVKNVGHPYLAYFKKKKLFRQKDEKMFFSLQTLSLEEMLPGALLNLIRESGLKWNLRMHPRSNFTQEELKFFLNRNKIHKDIYEIQDAINTPLPEALSGAKLHITNFSGCVLEAGMLNIPSLIIHESGKEIFRAYIDDNSVYYLNPDEAGFKESFFNIIKKLPEKNIEREIREVPKPLE</sequence>
<dbReference type="OrthoDB" id="8704783at2"/>
<dbReference type="Proteomes" id="UP000051643">
    <property type="component" value="Unassembled WGS sequence"/>
</dbReference>